<organism evidence="1 2">
    <name type="scientific">Panagrellus redivivus</name>
    <name type="common">Microworm</name>
    <dbReference type="NCBI Taxonomy" id="6233"/>
    <lineage>
        <taxon>Eukaryota</taxon>
        <taxon>Metazoa</taxon>
        <taxon>Ecdysozoa</taxon>
        <taxon>Nematoda</taxon>
        <taxon>Chromadorea</taxon>
        <taxon>Rhabditida</taxon>
        <taxon>Tylenchina</taxon>
        <taxon>Panagrolaimomorpha</taxon>
        <taxon>Panagrolaimoidea</taxon>
        <taxon>Panagrolaimidae</taxon>
        <taxon>Panagrellus</taxon>
    </lineage>
</organism>
<sequence>MARRIFATTIPGCQNFVADYDNVTQGLLHIVVRHYRQFQKVIPTLAAVMQRLPLELSEAVTAATFARLEDVNDRLSDVATLLKDDKASIKALMEAQKLVAAYFDSIMTPKCYQKKSTTKSGKLQKVFDVKMENTDAKLIVGVSKEARNPRIITAYFQVLKKPTLIPVISCPPPAKRTASGWETVTKRKRNAY</sequence>
<dbReference type="WBParaSite" id="Pan_g17263.t1">
    <property type="protein sequence ID" value="Pan_g17263.t1"/>
    <property type="gene ID" value="Pan_g17263"/>
</dbReference>
<dbReference type="AlphaFoldDB" id="A0A7E4V6Z7"/>
<reference evidence="2" key="2">
    <citation type="submission" date="2020-10" db="UniProtKB">
        <authorList>
            <consortium name="WormBaseParasite"/>
        </authorList>
    </citation>
    <scope>IDENTIFICATION</scope>
</reference>
<name>A0A7E4V6Z7_PANRE</name>
<dbReference type="Proteomes" id="UP000492821">
    <property type="component" value="Unassembled WGS sequence"/>
</dbReference>
<keyword evidence="1" id="KW-1185">Reference proteome</keyword>
<protein>
    <submittedName>
        <fullName evidence="2">DH domain-containing protein</fullName>
    </submittedName>
</protein>
<accession>A0A7E4V6Z7</accession>
<evidence type="ECO:0000313" key="2">
    <source>
        <dbReference type="WBParaSite" id="Pan_g17263.t1"/>
    </source>
</evidence>
<reference evidence="1" key="1">
    <citation type="journal article" date="2013" name="Genetics">
        <title>The draft genome and transcriptome of Panagrellus redivivus are shaped by the harsh demands of a free-living lifestyle.</title>
        <authorList>
            <person name="Srinivasan J."/>
            <person name="Dillman A.R."/>
            <person name="Macchietto M.G."/>
            <person name="Heikkinen L."/>
            <person name="Lakso M."/>
            <person name="Fracchia K.M."/>
            <person name="Antoshechkin I."/>
            <person name="Mortazavi A."/>
            <person name="Wong G."/>
            <person name="Sternberg P.W."/>
        </authorList>
    </citation>
    <scope>NUCLEOTIDE SEQUENCE [LARGE SCALE GENOMIC DNA]</scope>
    <source>
        <strain evidence="1">MT8872</strain>
    </source>
</reference>
<evidence type="ECO:0000313" key="1">
    <source>
        <dbReference type="Proteomes" id="UP000492821"/>
    </source>
</evidence>
<proteinExistence type="predicted"/>